<dbReference type="Proteomes" id="UP000464624">
    <property type="component" value="Chromosome"/>
</dbReference>
<organism evidence="1 2">
    <name type="scientific">Mycobacterium xenopi</name>
    <dbReference type="NCBI Taxonomy" id="1789"/>
    <lineage>
        <taxon>Bacteria</taxon>
        <taxon>Bacillati</taxon>
        <taxon>Actinomycetota</taxon>
        <taxon>Actinomycetes</taxon>
        <taxon>Mycobacteriales</taxon>
        <taxon>Mycobacteriaceae</taxon>
        <taxon>Mycobacterium</taxon>
    </lineage>
</organism>
<dbReference type="AlphaFoldDB" id="A0A2X1T5Z3"/>
<evidence type="ECO:0000313" key="2">
    <source>
        <dbReference type="Proteomes" id="UP000464624"/>
    </source>
</evidence>
<accession>A0A2X1T5Z3</accession>
<protein>
    <submittedName>
        <fullName evidence="1">Uncharacterized protein</fullName>
    </submittedName>
</protein>
<name>A0A2X1T5Z3_MYCXE</name>
<evidence type="ECO:0000313" key="1">
    <source>
        <dbReference type="EMBL" id="BBU23935.1"/>
    </source>
</evidence>
<dbReference type="Pfam" id="PF05305">
    <property type="entry name" value="DUF732"/>
    <property type="match status" value="1"/>
</dbReference>
<dbReference type="RefSeq" id="WP_085196732.1">
    <property type="nucleotide sequence ID" value="NZ_AP022314.1"/>
</dbReference>
<dbReference type="EMBL" id="AP022314">
    <property type="protein sequence ID" value="BBU23935.1"/>
    <property type="molecule type" value="Genomic_DNA"/>
</dbReference>
<dbReference type="KEGG" id="mxe:MYXE_37250"/>
<proteinExistence type="predicted"/>
<gene>
    <name evidence="1" type="ORF">MYXE_37250</name>
</gene>
<reference evidence="1 2" key="1">
    <citation type="submission" date="2019-12" db="EMBL/GenBank/DDBJ databases">
        <title>Complete genome sequence of Mycolicibacterium xenopi str. JCM15661T.</title>
        <authorList>
            <person name="Yoshida M."/>
            <person name="Fukano H."/>
            <person name="Asakura T."/>
            <person name="Hoshino Y."/>
        </authorList>
    </citation>
    <scope>NUCLEOTIDE SEQUENCE [LARGE SCALE GENOMIC DNA]</scope>
    <source>
        <strain evidence="1 2">JCM 15661T</strain>
    </source>
</reference>
<sequence>MRRSLVRAATVGTGALAIFVTLPTSLIEVGRADEYSFLEDMEAAGFSNEGGNGAEIGLGYHICGEIAAGTSPVQAARELWLNSKLNEFEAAQFVRIAIRDLCPENV</sequence>
<dbReference type="InterPro" id="IPR007969">
    <property type="entry name" value="DUF732"/>
</dbReference>